<dbReference type="OrthoDB" id="1577640at2759"/>
<organism evidence="6 7">
    <name type="scientific">Rhizodiscina lignyota</name>
    <dbReference type="NCBI Taxonomy" id="1504668"/>
    <lineage>
        <taxon>Eukaryota</taxon>
        <taxon>Fungi</taxon>
        <taxon>Dikarya</taxon>
        <taxon>Ascomycota</taxon>
        <taxon>Pezizomycotina</taxon>
        <taxon>Dothideomycetes</taxon>
        <taxon>Pleosporomycetidae</taxon>
        <taxon>Aulographales</taxon>
        <taxon>Rhizodiscinaceae</taxon>
        <taxon>Rhizodiscina</taxon>
    </lineage>
</organism>
<feature type="repeat" description="ANK" evidence="2">
    <location>
        <begin position="818"/>
        <end position="850"/>
    </location>
</feature>
<proteinExistence type="predicted"/>
<name>A0A9P4I7Q7_9PEZI</name>
<sequence>MHLLEVFPNGEFRLTPKFLDAIPRYAILSHTWGHESQEVTYQDIVEGSGQDKDGYKKIKFCGEQATKDDLKYIWVDSCCIDKLSSAVLSESINSMFRWYKNAAKCYVYMADVSTNKRKLGDEDALKTWEQTFRKSRWFTRGWTLQELLAPTIVEFFSSDGKELGSRETLKEQIHEITGISFQALEGSPIHVLSVSERRSWTEGRVTTLPEDGAYCLMGLFDVSMATRYGEGREKAFERLDNKIKKANMASNDQKPAGNRDAAEKREAISRWLSPPDPSTNYQKGLRLRQADTGLWFLEREQYTTWRASPSSFIWLYGIPGCGKTVLSSTVIEDVLQHCENDPGKAAAYFYFDFNDLQKQSSELMTKSLVTQLSQQCIRIPPLLDSLFSSSNNGQRQPSIEALLDALRQMSEELPATYIILDALDECADREELMSTIETIASWQLESLHVIVTSRKEPDIENSLESFVDTCNIIPLQRTVVDEDIRKYVRHRISVDKKLKKWRSGEMQKEIEVALMEGAHGMFRWAVCQLDSLGNCVSRAMLRKSLRRLPPTLDETYERILCAIHEDHSTQALRILQWLAFSLRPLSLEEIAEVVAVDPESVPALDEDEILEDPLDALDICASLVTISSQNNGEPEYESDYESDDETETDASEAKRVIALAHYSVKEYLTSDRIREGPAKIYSLQESTSHVFIANSCIGYLLQFQDAESFCTETIETHKLAEYSAGLWIDHTRSYASGEDSTQKLVMKLFSVRDGAFLNWIRIFNLEFPWMNNDIERQADDVASPLYYASLAGLMESVRCLLRDANPDASADVNAQGGEYGNALQAASYNGCEAAVKLLLDSGADVNAQGGVHSNALQAASFRGHEAVVKLLLDSGADVNAQGGYY</sequence>
<dbReference type="InterPro" id="IPR010730">
    <property type="entry name" value="HET"/>
</dbReference>
<evidence type="ECO:0000256" key="1">
    <source>
        <dbReference type="ARBA" id="ARBA00022737"/>
    </source>
</evidence>
<evidence type="ECO:0000313" key="6">
    <source>
        <dbReference type="EMBL" id="KAF2094687.1"/>
    </source>
</evidence>
<dbReference type="PANTHER" id="PTHR10622">
    <property type="entry name" value="HET DOMAIN-CONTAINING PROTEIN"/>
    <property type="match status" value="1"/>
</dbReference>
<feature type="repeat" description="ANK" evidence="2">
    <location>
        <begin position="851"/>
        <end position="883"/>
    </location>
</feature>
<feature type="domain" description="Heterokaryon incompatibility" evidence="4">
    <location>
        <begin position="25"/>
        <end position="118"/>
    </location>
</feature>
<dbReference type="InterPro" id="IPR027417">
    <property type="entry name" value="P-loop_NTPase"/>
</dbReference>
<feature type="domain" description="Nephrocystin 3-like N-terminal" evidence="5">
    <location>
        <begin position="291"/>
        <end position="454"/>
    </location>
</feature>
<feature type="non-terminal residue" evidence="6">
    <location>
        <position position="885"/>
    </location>
</feature>
<dbReference type="PANTHER" id="PTHR10622:SF13">
    <property type="entry name" value="NACHT DOMAIN-CONTAINING PROTEIN"/>
    <property type="match status" value="1"/>
</dbReference>
<gene>
    <name evidence="6" type="ORF">NA57DRAFT_24842</name>
</gene>
<dbReference type="Gene3D" id="3.40.50.300">
    <property type="entry name" value="P-loop containing nucleotide triphosphate hydrolases"/>
    <property type="match status" value="1"/>
</dbReference>
<dbReference type="Proteomes" id="UP000799772">
    <property type="component" value="Unassembled WGS sequence"/>
</dbReference>
<dbReference type="InterPro" id="IPR056884">
    <property type="entry name" value="NPHP3-like_N"/>
</dbReference>
<evidence type="ECO:0000259" key="5">
    <source>
        <dbReference type="Pfam" id="PF24883"/>
    </source>
</evidence>
<dbReference type="SUPFAM" id="SSF48403">
    <property type="entry name" value="Ankyrin repeat"/>
    <property type="match status" value="1"/>
</dbReference>
<dbReference type="Pfam" id="PF06985">
    <property type="entry name" value="HET"/>
    <property type="match status" value="1"/>
</dbReference>
<dbReference type="InterPro" id="IPR036770">
    <property type="entry name" value="Ankyrin_rpt-contain_sf"/>
</dbReference>
<dbReference type="Pfam" id="PF12796">
    <property type="entry name" value="Ank_2"/>
    <property type="match status" value="1"/>
</dbReference>
<dbReference type="EMBL" id="ML978133">
    <property type="protein sequence ID" value="KAF2094687.1"/>
    <property type="molecule type" value="Genomic_DNA"/>
</dbReference>
<dbReference type="Pfam" id="PF24883">
    <property type="entry name" value="NPHP3_N"/>
    <property type="match status" value="1"/>
</dbReference>
<dbReference type="PROSITE" id="PS50088">
    <property type="entry name" value="ANK_REPEAT"/>
    <property type="match status" value="2"/>
</dbReference>
<comment type="caution">
    <text evidence="6">The sequence shown here is derived from an EMBL/GenBank/DDBJ whole genome shotgun (WGS) entry which is preliminary data.</text>
</comment>
<keyword evidence="7" id="KW-1185">Reference proteome</keyword>
<keyword evidence="1" id="KW-0677">Repeat</keyword>
<evidence type="ECO:0000313" key="7">
    <source>
        <dbReference type="Proteomes" id="UP000799772"/>
    </source>
</evidence>
<dbReference type="AlphaFoldDB" id="A0A9P4I7Q7"/>
<reference evidence="6" key="1">
    <citation type="journal article" date="2020" name="Stud. Mycol.">
        <title>101 Dothideomycetes genomes: a test case for predicting lifestyles and emergence of pathogens.</title>
        <authorList>
            <person name="Haridas S."/>
            <person name="Albert R."/>
            <person name="Binder M."/>
            <person name="Bloem J."/>
            <person name="Labutti K."/>
            <person name="Salamov A."/>
            <person name="Andreopoulos B."/>
            <person name="Baker S."/>
            <person name="Barry K."/>
            <person name="Bills G."/>
            <person name="Bluhm B."/>
            <person name="Cannon C."/>
            <person name="Castanera R."/>
            <person name="Culley D."/>
            <person name="Daum C."/>
            <person name="Ezra D."/>
            <person name="Gonzalez J."/>
            <person name="Henrissat B."/>
            <person name="Kuo A."/>
            <person name="Liang C."/>
            <person name="Lipzen A."/>
            <person name="Lutzoni F."/>
            <person name="Magnuson J."/>
            <person name="Mondo S."/>
            <person name="Nolan M."/>
            <person name="Ohm R."/>
            <person name="Pangilinan J."/>
            <person name="Park H.-J."/>
            <person name="Ramirez L."/>
            <person name="Alfaro M."/>
            <person name="Sun H."/>
            <person name="Tritt A."/>
            <person name="Yoshinaga Y."/>
            <person name="Zwiers L.-H."/>
            <person name="Turgeon B."/>
            <person name="Goodwin S."/>
            <person name="Spatafora J."/>
            <person name="Crous P."/>
            <person name="Grigoriev I."/>
        </authorList>
    </citation>
    <scope>NUCLEOTIDE SEQUENCE</scope>
    <source>
        <strain evidence="6">CBS 133067</strain>
    </source>
</reference>
<dbReference type="SMART" id="SM00248">
    <property type="entry name" value="ANK"/>
    <property type="match status" value="3"/>
</dbReference>
<protein>
    <submittedName>
        <fullName evidence="6">HET-domain-containing protein</fullName>
    </submittedName>
</protein>
<evidence type="ECO:0000259" key="4">
    <source>
        <dbReference type="Pfam" id="PF06985"/>
    </source>
</evidence>
<evidence type="ECO:0000256" key="2">
    <source>
        <dbReference type="PROSITE-ProRule" id="PRU00023"/>
    </source>
</evidence>
<feature type="region of interest" description="Disordered" evidence="3">
    <location>
        <begin position="246"/>
        <end position="282"/>
    </location>
</feature>
<dbReference type="PROSITE" id="PS50297">
    <property type="entry name" value="ANK_REP_REGION"/>
    <property type="match status" value="1"/>
</dbReference>
<dbReference type="InterPro" id="IPR002110">
    <property type="entry name" value="Ankyrin_rpt"/>
</dbReference>
<dbReference type="SUPFAM" id="SSF52540">
    <property type="entry name" value="P-loop containing nucleoside triphosphate hydrolases"/>
    <property type="match status" value="1"/>
</dbReference>
<keyword evidence="2" id="KW-0040">ANK repeat</keyword>
<dbReference type="Gene3D" id="1.25.40.20">
    <property type="entry name" value="Ankyrin repeat-containing domain"/>
    <property type="match status" value="1"/>
</dbReference>
<accession>A0A9P4I7Q7</accession>
<evidence type="ECO:0000256" key="3">
    <source>
        <dbReference type="SAM" id="MobiDB-lite"/>
    </source>
</evidence>